<dbReference type="RefSeq" id="WP_249284512.1">
    <property type="nucleotide sequence ID" value="NZ_JACRSO010000001.1"/>
</dbReference>
<dbReference type="InterPro" id="IPR052017">
    <property type="entry name" value="TSUP"/>
</dbReference>
<evidence type="ECO:0000256" key="7">
    <source>
        <dbReference type="ARBA" id="ARBA00023136"/>
    </source>
</evidence>
<gene>
    <name evidence="9" type="ORF">H8699_03580</name>
</gene>
<protein>
    <recommendedName>
        <fullName evidence="8">Probable membrane transporter protein</fullName>
    </recommendedName>
</protein>
<dbReference type="InterPro" id="IPR002781">
    <property type="entry name" value="TM_pro_TauE-like"/>
</dbReference>
<evidence type="ECO:0000256" key="5">
    <source>
        <dbReference type="ARBA" id="ARBA00022692"/>
    </source>
</evidence>
<dbReference type="EMBL" id="JACRSO010000001">
    <property type="protein sequence ID" value="MBC8528517.1"/>
    <property type="molecule type" value="Genomic_DNA"/>
</dbReference>
<keyword evidence="6 8" id="KW-1133">Transmembrane helix</keyword>
<feature type="transmembrane region" description="Helical" evidence="8">
    <location>
        <begin position="73"/>
        <end position="93"/>
    </location>
</feature>
<keyword evidence="5 8" id="KW-0812">Transmembrane</keyword>
<evidence type="ECO:0000313" key="9">
    <source>
        <dbReference type="EMBL" id="MBC8528517.1"/>
    </source>
</evidence>
<sequence>MDFTVIALFLASVLGGSLIQSISGFGFGIFVISVFPFFLPSPQISVAISVMLSLGMTLPMAIRMRKKIVWRHVLPTLASYLVVSAVMVLVVAGAMPAAVLKKCLGGVLVAMSLYFVFFSSKIHIHPSPRAGLIAGGLSGVLDGLFGMGGPPVVVYFLSTAGEDGEQYFANMQGFSLITNLYTTALRAFSGVITLEVLQYFGMGLAVVIFGMFFGRRFARKIRADHLQKLIYGFMALSGLVILLQ</sequence>
<comment type="caution">
    <text evidence="9">The sequence shown here is derived from an EMBL/GenBank/DDBJ whole genome shotgun (WGS) entry which is preliminary data.</text>
</comment>
<feature type="transmembrane region" description="Helical" evidence="8">
    <location>
        <begin position="226"/>
        <end position="243"/>
    </location>
</feature>
<comment type="subcellular location">
    <subcellularLocation>
        <location evidence="1 8">Cell membrane</location>
        <topology evidence="1 8">Multi-pass membrane protein</topology>
    </subcellularLocation>
</comment>
<dbReference type="AlphaFoldDB" id="A0A926CYW9"/>
<keyword evidence="7 8" id="KW-0472">Membrane</keyword>
<accession>A0A926CYW9</accession>
<keyword evidence="10" id="KW-1185">Reference proteome</keyword>
<dbReference type="Pfam" id="PF01925">
    <property type="entry name" value="TauE"/>
    <property type="match status" value="1"/>
</dbReference>
<evidence type="ECO:0000256" key="6">
    <source>
        <dbReference type="ARBA" id="ARBA00022989"/>
    </source>
</evidence>
<evidence type="ECO:0000313" key="10">
    <source>
        <dbReference type="Proteomes" id="UP000654279"/>
    </source>
</evidence>
<evidence type="ECO:0000256" key="3">
    <source>
        <dbReference type="ARBA" id="ARBA00022448"/>
    </source>
</evidence>
<evidence type="ECO:0000256" key="2">
    <source>
        <dbReference type="ARBA" id="ARBA00009142"/>
    </source>
</evidence>
<proteinExistence type="inferred from homology"/>
<name>A0A926CYW9_9FIRM</name>
<feature type="transmembrane region" description="Helical" evidence="8">
    <location>
        <begin position="196"/>
        <end position="214"/>
    </location>
</feature>
<evidence type="ECO:0000256" key="1">
    <source>
        <dbReference type="ARBA" id="ARBA00004651"/>
    </source>
</evidence>
<organism evidence="9 10">
    <name type="scientific">Luoshenia tenuis</name>
    <dbReference type="NCBI Taxonomy" id="2763654"/>
    <lineage>
        <taxon>Bacteria</taxon>
        <taxon>Bacillati</taxon>
        <taxon>Bacillota</taxon>
        <taxon>Clostridia</taxon>
        <taxon>Christensenellales</taxon>
        <taxon>Christensenellaceae</taxon>
        <taxon>Luoshenia</taxon>
    </lineage>
</organism>
<feature type="transmembrane region" description="Helical" evidence="8">
    <location>
        <begin position="130"/>
        <end position="157"/>
    </location>
</feature>
<keyword evidence="4 8" id="KW-1003">Cell membrane</keyword>
<reference evidence="9" key="1">
    <citation type="submission" date="2020-08" db="EMBL/GenBank/DDBJ databases">
        <title>Genome public.</title>
        <authorList>
            <person name="Liu C."/>
            <person name="Sun Q."/>
        </authorList>
    </citation>
    <scope>NUCLEOTIDE SEQUENCE</scope>
    <source>
        <strain evidence="9">NSJ-44</strain>
    </source>
</reference>
<feature type="transmembrane region" description="Helical" evidence="8">
    <location>
        <begin position="99"/>
        <end position="118"/>
    </location>
</feature>
<evidence type="ECO:0000256" key="4">
    <source>
        <dbReference type="ARBA" id="ARBA00022475"/>
    </source>
</evidence>
<comment type="similarity">
    <text evidence="2 8">Belongs to the 4-toluene sulfonate uptake permease (TSUP) (TC 2.A.102) family.</text>
</comment>
<dbReference type="PANTHER" id="PTHR30269">
    <property type="entry name" value="TRANSMEMBRANE PROTEIN YFCA"/>
    <property type="match status" value="1"/>
</dbReference>
<keyword evidence="3" id="KW-0813">Transport</keyword>
<dbReference type="Proteomes" id="UP000654279">
    <property type="component" value="Unassembled WGS sequence"/>
</dbReference>
<dbReference type="PANTHER" id="PTHR30269:SF37">
    <property type="entry name" value="MEMBRANE TRANSPORTER PROTEIN"/>
    <property type="match status" value="1"/>
</dbReference>
<evidence type="ECO:0000256" key="8">
    <source>
        <dbReference type="RuleBase" id="RU363041"/>
    </source>
</evidence>
<dbReference type="GO" id="GO:0005886">
    <property type="term" value="C:plasma membrane"/>
    <property type="evidence" value="ECO:0007669"/>
    <property type="project" value="UniProtKB-SubCell"/>
</dbReference>